<evidence type="ECO:0000313" key="6">
    <source>
        <dbReference type="EMBL" id="POM26442.1"/>
    </source>
</evidence>
<evidence type="ECO:0000256" key="3">
    <source>
        <dbReference type="ARBA" id="ARBA00022723"/>
    </source>
</evidence>
<dbReference type="PANTHER" id="PTHR42978">
    <property type="entry name" value="QUORUM-QUENCHING LACTONASE YTNP-RELATED-RELATED"/>
    <property type="match status" value="1"/>
</dbReference>
<dbReference type="Gene3D" id="3.60.15.10">
    <property type="entry name" value="Ribonuclease Z/Hydroxyacylglutathione hydrolase-like"/>
    <property type="match status" value="1"/>
</dbReference>
<sequence>MTVNERGDLPSGFRGIEVFDEVNAIAEPGRQLQAIRSRAPEFQSWFRAQGTAVAVETCDLVATPFPREYALWRAALSPTPFVRIYNRMMVVRFDDFDGVRRTLLVEPTDSRLAENTPFFRALADRFGPRMRDLAVVWGPTVAEHLARLGIDPAEIDYITFDHLHVQDLRPHLGTTTPQPDLGTAEPLFPNAKLLVMRPEWEQMQRLHPLQRNFFQPETYRDLRTDNVVCLDGDVLLGPGVAIIATPGHTIGNQTLVLNTDSGIWTQSENGVHPESYQPERSRIPGLARWARSSGQEVVINANTPELAALHYNSMVKEKLIADRGGPGGGWMQHFASSELTPWRLAPLVSPSFTYGALRHGSLKEE</sequence>
<dbReference type="RefSeq" id="WP_103561408.1">
    <property type="nucleotide sequence ID" value="NZ_MTBP01000001.1"/>
</dbReference>
<name>A0A2P4UN15_9ACTN</name>
<comment type="caution">
    <text evidence="6">The sequence shown here is derived from an EMBL/GenBank/DDBJ whole genome shotgun (WGS) entry which is preliminary data.</text>
</comment>
<reference evidence="6 7" key="1">
    <citation type="journal article" date="2017" name="Chemistry">
        <title>Isolation, Biosynthesis and Chemical Modifications of Rubterolones A-F: Rare Tropolone Alkaloids from Actinomadura sp. 5-2.</title>
        <authorList>
            <person name="Guo H."/>
            <person name="Benndorf R."/>
            <person name="Leichnitz D."/>
            <person name="Klassen J.L."/>
            <person name="Vollmers J."/>
            <person name="Gorls H."/>
            <person name="Steinacker M."/>
            <person name="Weigel C."/>
            <person name="Dahse H.M."/>
            <person name="Kaster A.K."/>
            <person name="de Beer Z.W."/>
            <person name="Poulsen M."/>
            <person name="Beemelmanns C."/>
        </authorList>
    </citation>
    <scope>NUCLEOTIDE SEQUENCE [LARGE SCALE GENOMIC DNA]</scope>
    <source>
        <strain evidence="6 7">5-2</strain>
    </source>
</reference>
<dbReference type="GO" id="GO:0102007">
    <property type="term" value="F:acyl-L-homoserine-lactone lactonohydrolase activity"/>
    <property type="evidence" value="ECO:0007669"/>
    <property type="project" value="UniProtKB-EC"/>
</dbReference>
<organism evidence="6 7">
    <name type="scientific">Actinomadura rubteroloni</name>
    <dbReference type="NCBI Taxonomy" id="1926885"/>
    <lineage>
        <taxon>Bacteria</taxon>
        <taxon>Bacillati</taxon>
        <taxon>Actinomycetota</taxon>
        <taxon>Actinomycetes</taxon>
        <taxon>Streptosporangiales</taxon>
        <taxon>Thermomonosporaceae</taxon>
        <taxon>Actinomadura</taxon>
    </lineage>
</organism>
<dbReference type="SUPFAM" id="SSF56281">
    <property type="entry name" value="Metallo-hydrolase/oxidoreductase"/>
    <property type="match status" value="1"/>
</dbReference>
<dbReference type="Proteomes" id="UP000242367">
    <property type="component" value="Unassembled WGS sequence"/>
</dbReference>
<evidence type="ECO:0000313" key="7">
    <source>
        <dbReference type="Proteomes" id="UP000242367"/>
    </source>
</evidence>
<keyword evidence="5" id="KW-0862">Zinc</keyword>
<dbReference type="GO" id="GO:0046872">
    <property type="term" value="F:metal ion binding"/>
    <property type="evidence" value="ECO:0007669"/>
    <property type="project" value="UniProtKB-KW"/>
</dbReference>
<dbReference type="EMBL" id="MTBP01000001">
    <property type="protein sequence ID" value="POM26442.1"/>
    <property type="molecule type" value="Genomic_DNA"/>
</dbReference>
<evidence type="ECO:0000256" key="2">
    <source>
        <dbReference type="ARBA" id="ARBA00007749"/>
    </source>
</evidence>
<protein>
    <submittedName>
        <fullName evidence="6">N-acyl homoserine lactonase</fullName>
        <ecNumber evidence="6">3.1.1.81</ecNumber>
    </submittedName>
</protein>
<gene>
    <name evidence="6" type="primary">ahlD</name>
    <name evidence="6" type="ORF">BTM25_08420</name>
</gene>
<dbReference type="AlphaFoldDB" id="A0A2P4UN15"/>
<keyword evidence="3" id="KW-0479">Metal-binding</keyword>
<keyword evidence="7" id="KW-1185">Reference proteome</keyword>
<dbReference type="InterPro" id="IPR036866">
    <property type="entry name" value="RibonucZ/Hydroxyglut_hydro"/>
</dbReference>
<comment type="similarity">
    <text evidence="2">Belongs to the metallo-beta-lactamase superfamily.</text>
</comment>
<evidence type="ECO:0000256" key="5">
    <source>
        <dbReference type="ARBA" id="ARBA00022833"/>
    </source>
</evidence>
<evidence type="ECO:0000256" key="4">
    <source>
        <dbReference type="ARBA" id="ARBA00022801"/>
    </source>
</evidence>
<accession>A0A2P4UN15</accession>
<evidence type="ECO:0000256" key="1">
    <source>
        <dbReference type="ARBA" id="ARBA00001947"/>
    </source>
</evidence>
<proteinExistence type="inferred from homology"/>
<comment type="cofactor">
    <cofactor evidence="1">
        <name>Zn(2+)</name>
        <dbReference type="ChEBI" id="CHEBI:29105"/>
    </cofactor>
</comment>
<dbReference type="PANTHER" id="PTHR42978:SF7">
    <property type="entry name" value="METALLO-HYDROLASE RV2300C-RELATED"/>
    <property type="match status" value="1"/>
</dbReference>
<dbReference type="InterPro" id="IPR051013">
    <property type="entry name" value="MBL_superfamily_lactonases"/>
</dbReference>
<keyword evidence="4 6" id="KW-0378">Hydrolase</keyword>
<dbReference type="EC" id="3.1.1.81" evidence="6"/>